<dbReference type="EMBL" id="CAIIXF020000010">
    <property type="protein sequence ID" value="CAH1796082.1"/>
    <property type="molecule type" value="Genomic_DNA"/>
</dbReference>
<organism evidence="1 2">
    <name type="scientific">Owenia fusiformis</name>
    <name type="common">Polychaete worm</name>
    <dbReference type="NCBI Taxonomy" id="6347"/>
    <lineage>
        <taxon>Eukaryota</taxon>
        <taxon>Metazoa</taxon>
        <taxon>Spiralia</taxon>
        <taxon>Lophotrochozoa</taxon>
        <taxon>Annelida</taxon>
        <taxon>Polychaeta</taxon>
        <taxon>Sedentaria</taxon>
        <taxon>Canalipalpata</taxon>
        <taxon>Sabellida</taxon>
        <taxon>Oweniida</taxon>
        <taxon>Oweniidae</taxon>
        <taxon>Owenia</taxon>
    </lineage>
</organism>
<protein>
    <submittedName>
        <fullName evidence="1">Uncharacterized protein</fullName>
    </submittedName>
</protein>
<feature type="non-terminal residue" evidence="1">
    <location>
        <position position="191"/>
    </location>
</feature>
<keyword evidence="2" id="KW-1185">Reference proteome</keyword>
<name>A0A8J1XTS4_OWEFU</name>
<proteinExistence type="predicted"/>
<sequence>MNYFNTCSDIMYLKADEPCSYAIYRNWVLFLQIYYILSRQIVSPVQITMPDLRSSQNQSAADQYVDAIQQSWKDTISNERDNFNSKRSDFNHHKIVYEQWNDSKQRIAKHFRSSPNSIQLGLLVKTVSNQNEDPVGVGKYEAQGEVSKIHQTQNVPDSIEKCAKTKLLKRIRRSEATTTVAHTTTADATTT</sequence>
<dbReference type="AlphaFoldDB" id="A0A8J1XTS4"/>
<comment type="caution">
    <text evidence="1">The sequence shown here is derived from an EMBL/GenBank/DDBJ whole genome shotgun (WGS) entry which is preliminary data.</text>
</comment>
<evidence type="ECO:0000313" key="2">
    <source>
        <dbReference type="Proteomes" id="UP000749559"/>
    </source>
</evidence>
<reference evidence="1" key="1">
    <citation type="submission" date="2022-03" db="EMBL/GenBank/DDBJ databases">
        <authorList>
            <person name="Martin C."/>
        </authorList>
    </citation>
    <scope>NUCLEOTIDE SEQUENCE</scope>
</reference>
<accession>A0A8J1XTS4</accession>
<dbReference type="Proteomes" id="UP000749559">
    <property type="component" value="Unassembled WGS sequence"/>
</dbReference>
<evidence type="ECO:0000313" key="1">
    <source>
        <dbReference type="EMBL" id="CAH1796082.1"/>
    </source>
</evidence>
<gene>
    <name evidence="1" type="ORF">OFUS_LOCUS20533</name>
</gene>